<dbReference type="PIRSF" id="PIRSF008502">
    <property type="entry name" value="UCP008502"/>
    <property type="match status" value="1"/>
</dbReference>
<reference evidence="1 2" key="1">
    <citation type="submission" date="2019-06" db="EMBL/GenBank/DDBJ databases">
        <title>Whole genome shotgun sequence of Glutamicibacter uratoxydans NBRC 15515.</title>
        <authorList>
            <person name="Hosoyama A."/>
            <person name="Uohara A."/>
            <person name="Ohji S."/>
            <person name="Ichikawa N."/>
        </authorList>
    </citation>
    <scope>NUCLEOTIDE SEQUENCE [LARGE SCALE GENOMIC DNA]</scope>
    <source>
        <strain evidence="1 2">NBRC 15515</strain>
    </source>
</reference>
<dbReference type="Proteomes" id="UP000316612">
    <property type="component" value="Unassembled WGS sequence"/>
</dbReference>
<organism evidence="1 2">
    <name type="scientific">Glutamicibacter uratoxydans</name>
    <name type="common">Arthrobacter uratoxydans</name>
    <dbReference type="NCBI Taxonomy" id="43667"/>
    <lineage>
        <taxon>Bacteria</taxon>
        <taxon>Bacillati</taxon>
        <taxon>Actinomycetota</taxon>
        <taxon>Actinomycetes</taxon>
        <taxon>Micrococcales</taxon>
        <taxon>Micrococcaceae</taxon>
        <taxon>Glutamicibacter</taxon>
    </lineage>
</organism>
<dbReference type="AlphaFoldDB" id="A0A4Y4DV16"/>
<comment type="caution">
    <text evidence="1">The sequence shown here is derived from an EMBL/GenBank/DDBJ whole genome shotgun (WGS) entry which is preliminary data.</text>
</comment>
<dbReference type="Pfam" id="PF08002">
    <property type="entry name" value="DUF1697"/>
    <property type="match status" value="1"/>
</dbReference>
<dbReference type="PANTHER" id="PTHR36439:SF1">
    <property type="entry name" value="DUF1697 DOMAIN-CONTAINING PROTEIN"/>
    <property type="match status" value="1"/>
</dbReference>
<accession>A0A4Y4DV16</accession>
<proteinExistence type="predicted"/>
<dbReference type="EMBL" id="BJNY01000017">
    <property type="protein sequence ID" value="GED07208.1"/>
    <property type="molecule type" value="Genomic_DNA"/>
</dbReference>
<protein>
    <submittedName>
        <fullName evidence="1">Uncharacterized protein</fullName>
    </submittedName>
</protein>
<dbReference type="SUPFAM" id="SSF160379">
    <property type="entry name" value="SP0830-like"/>
    <property type="match status" value="1"/>
</dbReference>
<sequence>MSKIVLFLRGVNVGGVKVLMKDLSALLANAGYTQVRTLLASGNVVLDPGDAGLLEVQQRCNELLEAEYGRSIPTLAYSAKEIIQLGGPFPLDLPEPVAEHHGYLTLCESQAHAQQLLELAREAAPEADLALTGRALCWIVRKGQSTTDPLSKLHTSQARKQLITTRNHNTLVKLASIVQ</sequence>
<gene>
    <name evidence="1" type="ORF">AUR04nite_27400</name>
</gene>
<dbReference type="Gene3D" id="3.30.70.1280">
    <property type="entry name" value="SP0830-like domains"/>
    <property type="match status" value="1"/>
</dbReference>
<dbReference type="InterPro" id="IPR012545">
    <property type="entry name" value="DUF1697"/>
</dbReference>
<evidence type="ECO:0000313" key="2">
    <source>
        <dbReference type="Proteomes" id="UP000316612"/>
    </source>
</evidence>
<dbReference type="RefSeq" id="WP_141366085.1">
    <property type="nucleotide sequence ID" value="NZ_BAAAJL010000003.1"/>
</dbReference>
<keyword evidence="2" id="KW-1185">Reference proteome</keyword>
<name>A0A4Y4DV16_GLUUR</name>
<dbReference type="OrthoDB" id="9806494at2"/>
<dbReference type="PANTHER" id="PTHR36439">
    <property type="entry name" value="BLL4334 PROTEIN"/>
    <property type="match status" value="1"/>
</dbReference>
<evidence type="ECO:0000313" key="1">
    <source>
        <dbReference type="EMBL" id="GED07208.1"/>
    </source>
</evidence>